<keyword evidence="3" id="KW-0949">S-adenosyl-L-methionine</keyword>
<dbReference type="InterPro" id="IPR036388">
    <property type="entry name" value="WH-like_DNA-bd_sf"/>
</dbReference>
<feature type="domain" description="O-methyltransferase dimerisation" evidence="5">
    <location>
        <begin position="84"/>
        <end position="159"/>
    </location>
</feature>
<dbReference type="PROSITE" id="PS51683">
    <property type="entry name" value="SAM_OMT_II"/>
    <property type="match status" value="1"/>
</dbReference>
<dbReference type="SUPFAM" id="SSF46785">
    <property type="entry name" value="Winged helix' DNA-binding domain"/>
    <property type="match status" value="1"/>
</dbReference>
<evidence type="ECO:0000313" key="6">
    <source>
        <dbReference type="EMBL" id="TFK37298.1"/>
    </source>
</evidence>
<sequence length="488" mass="54336">MRNRLTNLRQLATLINEQVDFIENLAEQQGVNYPTIDTIFNECNESEKFTTQAEVFDASLIAISAASQLIATLKLPVPALYERATGYHISSALRIASEVCAVELLRDAGPKGMHVKDIAAATETNATMLGRCLRILATHYVFKEVEPNVFANNRLSSMMDTGKDSKFLVKLAKMANPSPLQGVSTVRGEKYINTNSVVALLDISTDYIYKATSYIPDVFLSNTKSRSAFQTSINYDGSLWDFFEEHPHHLQRFQISMEAWTRMNPANLQSSLKGFDWSTLPTGATVVDVGGGNGSVSFDIAKRAPHINIVVQDRVQTIKDVTIPTWQADPEKNELLKSKRVSLEGHSFFDDQPSHLVGKVDVYFMRYILHDWSAAESAKILKRIHAAASKSTKLLIIDQVVPYACPTQAHKHLFEGSNLPQAPYPLLANLGEANSPTYRLDIAMEALFNGQERTLGEFQELTEGTGWRIEKIFQTKGSNISQILCTKV</sequence>
<dbReference type="PANTHER" id="PTHR43712:SF2">
    <property type="entry name" value="O-METHYLTRANSFERASE CICE"/>
    <property type="match status" value="1"/>
</dbReference>
<dbReference type="InterPro" id="IPR001077">
    <property type="entry name" value="COMT_C"/>
</dbReference>
<dbReference type="GO" id="GO:0008171">
    <property type="term" value="F:O-methyltransferase activity"/>
    <property type="evidence" value="ECO:0007669"/>
    <property type="project" value="InterPro"/>
</dbReference>
<dbReference type="EMBL" id="ML213609">
    <property type="protein sequence ID" value="TFK37298.1"/>
    <property type="molecule type" value="Genomic_DNA"/>
</dbReference>
<dbReference type="Gene3D" id="3.40.50.150">
    <property type="entry name" value="Vaccinia Virus protein VP39"/>
    <property type="match status" value="1"/>
</dbReference>
<dbReference type="PANTHER" id="PTHR43712">
    <property type="entry name" value="PUTATIVE (AFU_ORTHOLOGUE AFUA_4G14580)-RELATED"/>
    <property type="match status" value="1"/>
</dbReference>
<dbReference type="Gene3D" id="1.10.10.10">
    <property type="entry name" value="Winged helix-like DNA-binding domain superfamily/Winged helix DNA-binding domain"/>
    <property type="match status" value="1"/>
</dbReference>
<accession>A0A5C3LZL1</accession>
<protein>
    <submittedName>
        <fullName evidence="6">S-adenosyl-L-methionine-dependent methyltransferase</fullName>
    </submittedName>
</protein>
<keyword evidence="7" id="KW-1185">Reference proteome</keyword>
<dbReference type="InterPro" id="IPR036390">
    <property type="entry name" value="WH_DNA-bd_sf"/>
</dbReference>
<dbReference type="InterPro" id="IPR012967">
    <property type="entry name" value="COMT_dimerisation"/>
</dbReference>
<keyword evidence="2 6" id="KW-0808">Transferase</keyword>
<dbReference type="STRING" id="68775.A0A5C3LZL1"/>
<organism evidence="6 7">
    <name type="scientific">Crucibulum laeve</name>
    <dbReference type="NCBI Taxonomy" id="68775"/>
    <lineage>
        <taxon>Eukaryota</taxon>
        <taxon>Fungi</taxon>
        <taxon>Dikarya</taxon>
        <taxon>Basidiomycota</taxon>
        <taxon>Agaricomycotina</taxon>
        <taxon>Agaricomycetes</taxon>
        <taxon>Agaricomycetidae</taxon>
        <taxon>Agaricales</taxon>
        <taxon>Agaricineae</taxon>
        <taxon>Nidulariaceae</taxon>
        <taxon>Crucibulum</taxon>
    </lineage>
</organism>
<dbReference type="OrthoDB" id="2410195at2759"/>
<dbReference type="InterPro" id="IPR029063">
    <property type="entry name" value="SAM-dependent_MTases_sf"/>
</dbReference>
<evidence type="ECO:0000256" key="2">
    <source>
        <dbReference type="ARBA" id="ARBA00022679"/>
    </source>
</evidence>
<evidence type="ECO:0000256" key="1">
    <source>
        <dbReference type="ARBA" id="ARBA00022603"/>
    </source>
</evidence>
<name>A0A5C3LZL1_9AGAR</name>
<dbReference type="GO" id="GO:0046983">
    <property type="term" value="F:protein dimerization activity"/>
    <property type="evidence" value="ECO:0007669"/>
    <property type="project" value="InterPro"/>
</dbReference>
<feature type="domain" description="O-methyltransferase C-terminal" evidence="4">
    <location>
        <begin position="239"/>
        <end position="413"/>
    </location>
</feature>
<dbReference type="AlphaFoldDB" id="A0A5C3LZL1"/>
<dbReference type="Proteomes" id="UP000308652">
    <property type="component" value="Unassembled WGS sequence"/>
</dbReference>
<evidence type="ECO:0000259" key="5">
    <source>
        <dbReference type="Pfam" id="PF08100"/>
    </source>
</evidence>
<reference evidence="6 7" key="1">
    <citation type="journal article" date="2019" name="Nat. Ecol. Evol.">
        <title>Megaphylogeny resolves global patterns of mushroom evolution.</title>
        <authorList>
            <person name="Varga T."/>
            <person name="Krizsan K."/>
            <person name="Foldi C."/>
            <person name="Dima B."/>
            <person name="Sanchez-Garcia M."/>
            <person name="Sanchez-Ramirez S."/>
            <person name="Szollosi G.J."/>
            <person name="Szarkandi J.G."/>
            <person name="Papp V."/>
            <person name="Albert L."/>
            <person name="Andreopoulos W."/>
            <person name="Angelini C."/>
            <person name="Antonin V."/>
            <person name="Barry K.W."/>
            <person name="Bougher N.L."/>
            <person name="Buchanan P."/>
            <person name="Buyck B."/>
            <person name="Bense V."/>
            <person name="Catcheside P."/>
            <person name="Chovatia M."/>
            <person name="Cooper J."/>
            <person name="Damon W."/>
            <person name="Desjardin D."/>
            <person name="Finy P."/>
            <person name="Geml J."/>
            <person name="Haridas S."/>
            <person name="Hughes K."/>
            <person name="Justo A."/>
            <person name="Karasinski D."/>
            <person name="Kautmanova I."/>
            <person name="Kiss B."/>
            <person name="Kocsube S."/>
            <person name="Kotiranta H."/>
            <person name="LaButti K.M."/>
            <person name="Lechner B.E."/>
            <person name="Liimatainen K."/>
            <person name="Lipzen A."/>
            <person name="Lukacs Z."/>
            <person name="Mihaltcheva S."/>
            <person name="Morgado L.N."/>
            <person name="Niskanen T."/>
            <person name="Noordeloos M.E."/>
            <person name="Ohm R.A."/>
            <person name="Ortiz-Santana B."/>
            <person name="Ovrebo C."/>
            <person name="Racz N."/>
            <person name="Riley R."/>
            <person name="Savchenko A."/>
            <person name="Shiryaev A."/>
            <person name="Soop K."/>
            <person name="Spirin V."/>
            <person name="Szebenyi C."/>
            <person name="Tomsovsky M."/>
            <person name="Tulloss R.E."/>
            <person name="Uehling J."/>
            <person name="Grigoriev I.V."/>
            <person name="Vagvolgyi C."/>
            <person name="Papp T."/>
            <person name="Martin F.M."/>
            <person name="Miettinen O."/>
            <person name="Hibbett D.S."/>
            <person name="Nagy L.G."/>
        </authorList>
    </citation>
    <scope>NUCLEOTIDE SEQUENCE [LARGE SCALE GENOMIC DNA]</scope>
    <source>
        <strain evidence="6 7">CBS 166.37</strain>
    </source>
</reference>
<dbReference type="Pfam" id="PF08100">
    <property type="entry name" value="Dimerisation"/>
    <property type="match status" value="1"/>
</dbReference>
<gene>
    <name evidence="6" type="ORF">BDQ12DRAFT_653189</name>
</gene>
<evidence type="ECO:0000256" key="3">
    <source>
        <dbReference type="ARBA" id="ARBA00022691"/>
    </source>
</evidence>
<dbReference type="GO" id="GO:0032259">
    <property type="term" value="P:methylation"/>
    <property type="evidence" value="ECO:0007669"/>
    <property type="project" value="UniProtKB-KW"/>
</dbReference>
<evidence type="ECO:0000313" key="7">
    <source>
        <dbReference type="Proteomes" id="UP000308652"/>
    </source>
</evidence>
<dbReference type="SUPFAM" id="SSF53335">
    <property type="entry name" value="S-adenosyl-L-methionine-dependent methyltransferases"/>
    <property type="match status" value="1"/>
</dbReference>
<keyword evidence="1 6" id="KW-0489">Methyltransferase</keyword>
<dbReference type="InterPro" id="IPR016461">
    <property type="entry name" value="COMT-like"/>
</dbReference>
<evidence type="ECO:0000259" key="4">
    <source>
        <dbReference type="Pfam" id="PF00891"/>
    </source>
</evidence>
<proteinExistence type="predicted"/>
<dbReference type="Pfam" id="PF00891">
    <property type="entry name" value="Methyltransf_2"/>
    <property type="match status" value="1"/>
</dbReference>